<protein>
    <submittedName>
        <fullName evidence="1">Uncharacterized protein</fullName>
    </submittedName>
</protein>
<proteinExistence type="predicted"/>
<name>A0AAV7T475_PLEWA</name>
<keyword evidence="2" id="KW-1185">Reference proteome</keyword>
<accession>A0AAV7T475</accession>
<gene>
    <name evidence="1" type="ORF">NDU88_002634</name>
</gene>
<dbReference type="Proteomes" id="UP001066276">
    <property type="component" value="Chromosome 4_1"/>
</dbReference>
<comment type="caution">
    <text evidence="1">The sequence shown here is derived from an EMBL/GenBank/DDBJ whole genome shotgun (WGS) entry which is preliminary data.</text>
</comment>
<sequence length="84" mass="9202">MDWSLAVNCRIDTGSNSRQAEGVEPGLRQGKSAVVELRRHDKAVSGGIHLEHPPYYVSIGWGPVSEGESLWGPEEPSEWQSGML</sequence>
<evidence type="ECO:0000313" key="2">
    <source>
        <dbReference type="Proteomes" id="UP001066276"/>
    </source>
</evidence>
<dbReference type="AlphaFoldDB" id="A0AAV7T475"/>
<reference evidence="1" key="1">
    <citation type="journal article" date="2022" name="bioRxiv">
        <title>Sequencing and chromosome-scale assembly of the giantPleurodeles waltlgenome.</title>
        <authorList>
            <person name="Brown T."/>
            <person name="Elewa A."/>
            <person name="Iarovenko S."/>
            <person name="Subramanian E."/>
            <person name="Araus A.J."/>
            <person name="Petzold A."/>
            <person name="Susuki M."/>
            <person name="Suzuki K.-i.T."/>
            <person name="Hayashi T."/>
            <person name="Toyoda A."/>
            <person name="Oliveira C."/>
            <person name="Osipova E."/>
            <person name="Leigh N.D."/>
            <person name="Simon A."/>
            <person name="Yun M.H."/>
        </authorList>
    </citation>
    <scope>NUCLEOTIDE SEQUENCE</scope>
    <source>
        <strain evidence="1">20211129_DDA</strain>
        <tissue evidence="1">Liver</tissue>
    </source>
</reference>
<organism evidence="1 2">
    <name type="scientific">Pleurodeles waltl</name>
    <name type="common">Iberian ribbed newt</name>
    <dbReference type="NCBI Taxonomy" id="8319"/>
    <lineage>
        <taxon>Eukaryota</taxon>
        <taxon>Metazoa</taxon>
        <taxon>Chordata</taxon>
        <taxon>Craniata</taxon>
        <taxon>Vertebrata</taxon>
        <taxon>Euteleostomi</taxon>
        <taxon>Amphibia</taxon>
        <taxon>Batrachia</taxon>
        <taxon>Caudata</taxon>
        <taxon>Salamandroidea</taxon>
        <taxon>Salamandridae</taxon>
        <taxon>Pleurodelinae</taxon>
        <taxon>Pleurodeles</taxon>
    </lineage>
</organism>
<dbReference type="EMBL" id="JANPWB010000007">
    <property type="protein sequence ID" value="KAJ1170762.1"/>
    <property type="molecule type" value="Genomic_DNA"/>
</dbReference>
<evidence type="ECO:0000313" key="1">
    <source>
        <dbReference type="EMBL" id="KAJ1170762.1"/>
    </source>
</evidence>